<evidence type="ECO:0000256" key="2">
    <source>
        <dbReference type="ARBA" id="ARBA00007617"/>
    </source>
</evidence>
<dbReference type="GO" id="GO:0000813">
    <property type="term" value="C:ESCRT I complex"/>
    <property type="evidence" value="ECO:0007669"/>
    <property type="project" value="TreeGrafter"/>
</dbReference>
<keyword evidence="5 7" id="KW-0653">Protein transport</keyword>
<comment type="similarity">
    <text evidence="2">Belongs to the VPS37 family.</text>
</comment>
<name>A0A9P0TVL4_PIEBR</name>
<comment type="caution">
    <text evidence="9">The sequence shown here is derived from an EMBL/GenBank/DDBJ whole genome shotgun (WGS) entry which is preliminary data.</text>
</comment>
<dbReference type="GO" id="GO:0043162">
    <property type="term" value="P:ubiquitin-dependent protein catabolic process via the multivesicular body sorting pathway"/>
    <property type="evidence" value="ECO:0007669"/>
    <property type="project" value="TreeGrafter"/>
</dbReference>
<evidence type="ECO:0000256" key="1">
    <source>
        <dbReference type="ARBA" id="ARBA00004633"/>
    </source>
</evidence>
<evidence type="ECO:0000259" key="8">
    <source>
        <dbReference type="PROSITE" id="PS51314"/>
    </source>
</evidence>
<dbReference type="PROSITE" id="PS51314">
    <property type="entry name" value="VPS37_C"/>
    <property type="match status" value="1"/>
</dbReference>
<keyword evidence="10" id="KW-1185">Reference proteome</keyword>
<evidence type="ECO:0000256" key="6">
    <source>
        <dbReference type="ARBA" id="ARBA00025010"/>
    </source>
</evidence>
<evidence type="ECO:0000313" key="9">
    <source>
        <dbReference type="EMBL" id="CAH4036274.1"/>
    </source>
</evidence>
<protein>
    <recommendedName>
        <fullName evidence="8">VPS37 C-terminal domain-containing protein</fullName>
    </recommendedName>
</protein>
<dbReference type="InterPro" id="IPR009851">
    <property type="entry name" value="Mod_r"/>
</dbReference>
<keyword evidence="4" id="KW-0967">Endosome</keyword>
<evidence type="ECO:0000256" key="7">
    <source>
        <dbReference type="PROSITE-ProRule" id="PRU00646"/>
    </source>
</evidence>
<dbReference type="PANTHER" id="PTHR13678:SF25">
    <property type="entry name" value="EG:115C2.5 PROTEIN"/>
    <property type="match status" value="1"/>
</dbReference>
<sequence length="340" mass="39352">MKNCERYIGLCFEILGLTSFERFILYRRYQISFFIVHLTMIPRQYYTERDLRKRQIDALKVFNDNVTEVKEHAEYKVEFMANSRNMVLNIVLSPEFPNDKPAIFVNPVFNHPWLGENSNQVVGAPGLLNYTVHSDLGRVVQAIIREFQRSVPSIANEDKSTDTSPQSHISVNSLMFPELSELNIEELQEILENPDLQDKLLENNPQLAEIDQETEELMNSIEEIAQDNLTKQQMLDDMKSKVLEGISTIVQMKMSYEDLNKRYQELCEGYSPHRIRDCLKDAAIRADEDAEAIAEQFLLGNVSVETFVMKFAEKRALGQARRAREERLAHQLAQLDRATT</sequence>
<comment type="subcellular location">
    <subcellularLocation>
        <location evidence="1">Late endosome membrane</location>
        <topology evidence="1">Peripheral membrane protein</topology>
    </subcellularLocation>
</comment>
<dbReference type="AlphaFoldDB" id="A0A9P0TVL4"/>
<evidence type="ECO:0000256" key="5">
    <source>
        <dbReference type="ARBA" id="ARBA00022927"/>
    </source>
</evidence>
<proteinExistence type="inferred from homology"/>
<reference evidence="9" key="1">
    <citation type="submission" date="2022-05" db="EMBL/GenBank/DDBJ databases">
        <authorList>
            <person name="Okamura Y."/>
        </authorList>
    </citation>
    <scope>NUCLEOTIDE SEQUENCE</scope>
</reference>
<accession>A0A9P0TVL4</accession>
<evidence type="ECO:0000256" key="3">
    <source>
        <dbReference type="ARBA" id="ARBA00022448"/>
    </source>
</evidence>
<dbReference type="GO" id="GO:0006612">
    <property type="term" value="P:protein targeting to membrane"/>
    <property type="evidence" value="ECO:0007669"/>
    <property type="project" value="TreeGrafter"/>
</dbReference>
<feature type="domain" description="VPS37 C-terminal" evidence="8">
    <location>
        <begin position="253"/>
        <end position="340"/>
    </location>
</feature>
<dbReference type="Proteomes" id="UP001152562">
    <property type="component" value="Unassembled WGS sequence"/>
</dbReference>
<dbReference type="EMBL" id="CALOZG010000066">
    <property type="protein sequence ID" value="CAH4036274.1"/>
    <property type="molecule type" value="Genomic_DNA"/>
</dbReference>
<dbReference type="GO" id="GO:0031902">
    <property type="term" value="C:late endosome membrane"/>
    <property type="evidence" value="ECO:0007669"/>
    <property type="project" value="UniProtKB-SubCell"/>
</dbReference>
<comment type="function">
    <text evidence="6">Component of the ESCRT-I complex, a regulator of vesicular trafficking process. Required for the sorting of endocytic ubiquitinated cargos into multivesicular bodies. May be involved in cell growth and differentiation.</text>
</comment>
<dbReference type="Pfam" id="PF07200">
    <property type="entry name" value="Mod_r"/>
    <property type="match status" value="1"/>
</dbReference>
<dbReference type="GO" id="GO:0006623">
    <property type="term" value="P:protein targeting to vacuole"/>
    <property type="evidence" value="ECO:0007669"/>
    <property type="project" value="TreeGrafter"/>
</dbReference>
<evidence type="ECO:0000313" key="10">
    <source>
        <dbReference type="Proteomes" id="UP001152562"/>
    </source>
</evidence>
<organism evidence="9 10">
    <name type="scientific">Pieris brassicae</name>
    <name type="common">White butterfly</name>
    <name type="synonym">Large white butterfly</name>
    <dbReference type="NCBI Taxonomy" id="7116"/>
    <lineage>
        <taxon>Eukaryota</taxon>
        <taxon>Metazoa</taxon>
        <taxon>Ecdysozoa</taxon>
        <taxon>Arthropoda</taxon>
        <taxon>Hexapoda</taxon>
        <taxon>Insecta</taxon>
        <taxon>Pterygota</taxon>
        <taxon>Neoptera</taxon>
        <taxon>Endopterygota</taxon>
        <taxon>Lepidoptera</taxon>
        <taxon>Glossata</taxon>
        <taxon>Ditrysia</taxon>
        <taxon>Papilionoidea</taxon>
        <taxon>Pieridae</taxon>
        <taxon>Pierinae</taxon>
        <taxon>Pieris</taxon>
    </lineage>
</organism>
<evidence type="ECO:0000256" key="4">
    <source>
        <dbReference type="ARBA" id="ARBA00022753"/>
    </source>
</evidence>
<gene>
    <name evidence="9" type="ORF">PIBRA_LOCUS12090</name>
</gene>
<dbReference type="PANTHER" id="PTHR13678">
    <property type="entry name" value="VACUOLAR PROTEIN SORTING-ASSOCIATED PROTEIN 37"/>
    <property type="match status" value="1"/>
</dbReference>
<keyword evidence="3 7" id="KW-0813">Transport</keyword>